<evidence type="ECO:0008006" key="4">
    <source>
        <dbReference type="Google" id="ProtNLM"/>
    </source>
</evidence>
<dbReference type="GO" id="GO:0005739">
    <property type="term" value="C:mitochondrion"/>
    <property type="evidence" value="ECO:0007669"/>
    <property type="project" value="TreeGrafter"/>
</dbReference>
<keyword evidence="3" id="KW-1185">Reference proteome</keyword>
<dbReference type="GO" id="GO:0007005">
    <property type="term" value="P:mitochondrion organization"/>
    <property type="evidence" value="ECO:0007669"/>
    <property type="project" value="InterPro"/>
</dbReference>
<dbReference type="InterPro" id="IPR055304">
    <property type="entry name" value="CHCHD2/10-like"/>
</dbReference>
<feature type="region of interest" description="Disordered" evidence="1">
    <location>
        <begin position="64"/>
        <end position="85"/>
    </location>
</feature>
<sequence>MPRRGGSPSRLSSRPHASLPARAPQAAVAHPPAQPRQPGLMGQMAATAGGVAVGHVVGNAITGAFSGGGGSSPAPSSATAAPSDQYQSPCQFQVDELIKCAQTQSDISVCSGFSEALKECSRRYGLYQ</sequence>
<dbReference type="Proteomes" id="UP001292079">
    <property type="component" value="Unassembled WGS sequence"/>
</dbReference>
<reference evidence="2" key="2">
    <citation type="journal article" date="2023" name="Infect Dis Poverty">
        <title>Chromosome-scale genome of the human blood fluke Schistosoma mekongi and its implications for public health.</title>
        <authorList>
            <person name="Zhou M."/>
            <person name="Xu L."/>
            <person name="Xu D."/>
            <person name="Chen W."/>
            <person name="Khan J."/>
            <person name="Hu Y."/>
            <person name="Huang H."/>
            <person name="Wei H."/>
            <person name="Zhang Y."/>
            <person name="Chusongsang P."/>
            <person name="Tanasarnprasert K."/>
            <person name="Hu X."/>
            <person name="Limpanont Y."/>
            <person name="Lv Z."/>
        </authorList>
    </citation>
    <scope>NUCLEOTIDE SEQUENCE</scope>
    <source>
        <strain evidence="2">LV_2022a</strain>
    </source>
</reference>
<comment type="caution">
    <text evidence="2">The sequence shown here is derived from an EMBL/GenBank/DDBJ whole genome shotgun (WGS) entry which is preliminary data.</text>
</comment>
<feature type="compositionally biased region" description="Low complexity" evidence="1">
    <location>
        <begin position="72"/>
        <end position="83"/>
    </location>
</feature>
<proteinExistence type="predicted"/>
<gene>
    <name evidence="2" type="ORF">MN116_003604</name>
</gene>
<dbReference type="EMBL" id="JALJAT010000002">
    <property type="protein sequence ID" value="KAK4472341.1"/>
    <property type="molecule type" value="Genomic_DNA"/>
</dbReference>
<dbReference type="PANTHER" id="PTHR13523:SF2">
    <property type="entry name" value="COILED-COIL-HELIX-COILED-COIL-HELIX DOMAIN CONTAINING 2, ISOFORM A-RELATED"/>
    <property type="match status" value="1"/>
</dbReference>
<dbReference type="AlphaFoldDB" id="A0AAE1ZDL7"/>
<evidence type="ECO:0000313" key="3">
    <source>
        <dbReference type="Proteomes" id="UP001292079"/>
    </source>
</evidence>
<protein>
    <recommendedName>
        <fullName evidence="4">CHCH domain-containing protein</fullName>
    </recommendedName>
</protein>
<reference evidence="2" key="1">
    <citation type="submission" date="2022-04" db="EMBL/GenBank/DDBJ databases">
        <authorList>
            <person name="Xu L."/>
            <person name="Lv Z."/>
        </authorList>
    </citation>
    <scope>NUCLEOTIDE SEQUENCE</scope>
    <source>
        <strain evidence="2">LV_2022a</strain>
    </source>
</reference>
<organism evidence="2 3">
    <name type="scientific">Schistosoma mekongi</name>
    <name type="common">Parasitic worm</name>
    <dbReference type="NCBI Taxonomy" id="38744"/>
    <lineage>
        <taxon>Eukaryota</taxon>
        <taxon>Metazoa</taxon>
        <taxon>Spiralia</taxon>
        <taxon>Lophotrochozoa</taxon>
        <taxon>Platyhelminthes</taxon>
        <taxon>Trematoda</taxon>
        <taxon>Digenea</taxon>
        <taxon>Strigeidida</taxon>
        <taxon>Schistosomatoidea</taxon>
        <taxon>Schistosomatidae</taxon>
        <taxon>Schistosoma</taxon>
    </lineage>
</organism>
<feature type="compositionally biased region" description="Low complexity" evidence="1">
    <location>
        <begin position="1"/>
        <end position="31"/>
    </location>
</feature>
<accession>A0AAE1ZDL7</accession>
<evidence type="ECO:0000256" key="1">
    <source>
        <dbReference type="SAM" id="MobiDB-lite"/>
    </source>
</evidence>
<name>A0AAE1ZDL7_SCHME</name>
<evidence type="ECO:0000313" key="2">
    <source>
        <dbReference type="EMBL" id="KAK4472341.1"/>
    </source>
</evidence>
<feature type="region of interest" description="Disordered" evidence="1">
    <location>
        <begin position="1"/>
        <end position="41"/>
    </location>
</feature>
<dbReference type="PANTHER" id="PTHR13523">
    <property type="entry name" value="COILED-COIL-HELIX-COILED-COIL-HELIX DOMAIN CONTAINING 2/NUR77"/>
    <property type="match status" value="1"/>
</dbReference>
<dbReference type="GO" id="GO:0005634">
    <property type="term" value="C:nucleus"/>
    <property type="evidence" value="ECO:0007669"/>
    <property type="project" value="TreeGrafter"/>
</dbReference>